<feature type="region of interest" description="Disordered" evidence="1">
    <location>
        <begin position="38"/>
        <end position="67"/>
    </location>
</feature>
<gene>
    <name evidence="2" type="ORF">U6N30_13350</name>
</gene>
<reference evidence="2 3" key="1">
    <citation type="submission" date="2023-12" db="EMBL/GenBank/DDBJ databases">
        <title>Blastococcus brunescens sp. nov., an actonobacterium isolated from sandstone collected in sahara desert.</title>
        <authorList>
            <person name="Gtari M."/>
            <person name="Ghodhbane F."/>
        </authorList>
    </citation>
    <scope>NUCLEOTIDE SEQUENCE [LARGE SCALE GENOMIC DNA]</scope>
    <source>
        <strain evidence="2 3">BMG 8361</strain>
    </source>
</reference>
<dbReference type="RefSeq" id="WP_324277647.1">
    <property type="nucleotide sequence ID" value="NZ_CP141261.1"/>
</dbReference>
<evidence type="ECO:0000313" key="2">
    <source>
        <dbReference type="EMBL" id="WRL66333.1"/>
    </source>
</evidence>
<dbReference type="EMBL" id="CP141261">
    <property type="protein sequence ID" value="WRL66333.1"/>
    <property type="molecule type" value="Genomic_DNA"/>
</dbReference>
<dbReference type="SUPFAM" id="SSF53649">
    <property type="entry name" value="Alkaline phosphatase-like"/>
    <property type="match status" value="1"/>
</dbReference>
<dbReference type="InterPro" id="IPR017850">
    <property type="entry name" value="Alkaline_phosphatase_core_sf"/>
</dbReference>
<accession>A0ABZ1B944</accession>
<sequence length="67" mass="7059">MAAGPGFGTGWLTSASTGRAPYGQLIDVAPTVLRALGLDRPSSMNGQPLRAEGTARRWRPRCRSCGT</sequence>
<name>A0ABZ1B944_9ACTN</name>
<dbReference type="Proteomes" id="UP001324287">
    <property type="component" value="Chromosome"/>
</dbReference>
<organism evidence="2 3">
    <name type="scientific">Blastococcus brunescens</name>
    <dbReference type="NCBI Taxonomy" id="1564165"/>
    <lineage>
        <taxon>Bacteria</taxon>
        <taxon>Bacillati</taxon>
        <taxon>Actinomycetota</taxon>
        <taxon>Actinomycetes</taxon>
        <taxon>Geodermatophilales</taxon>
        <taxon>Geodermatophilaceae</taxon>
        <taxon>Blastococcus</taxon>
    </lineage>
</organism>
<evidence type="ECO:0000256" key="1">
    <source>
        <dbReference type="SAM" id="MobiDB-lite"/>
    </source>
</evidence>
<keyword evidence="3" id="KW-1185">Reference proteome</keyword>
<proteinExistence type="predicted"/>
<protein>
    <submittedName>
        <fullName evidence="2">Uncharacterized protein</fullName>
    </submittedName>
</protein>
<evidence type="ECO:0000313" key="3">
    <source>
        <dbReference type="Proteomes" id="UP001324287"/>
    </source>
</evidence>
<dbReference type="Gene3D" id="3.40.720.10">
    <property type="entry name" value="Alkaline Phosphatase, subunit A"/>
    <property type="match status" value="1"/>
</dbReference>
<feature type="compositionally biased region" description="Basic residues" evidence="1">
    <location>
        <begin position="56"/>
        <end position="67"/>
    </location>
</feature>